<feature type="compositionally biased region" description="Low complexity" evidence="1">
    <location>
        <begin position="369"/>
        <end position="382"/>
    </location>
</feature>
<feature type="compositionally biased region" description="Basic and acidic residues" evidence="1">
    <location>
        <begin position="702"/>
        <end position="718"/>
    </location>
</feature>
<evidence type="ECO:0000313" key="2">
    <source>
        <dbReference type="EMBL" id="GEM09030.1"/>
    </source>
</evidence>
<proteinExistence type="predicted"/>
<gene>
    <name evidence="2" type="ORF">Rt10032_c07g3047</name>
</gene>
<protein>
    <submittedName>
        <fullName evidence="2">Uncharacterized protein</fullName>
    </submittedName>
</protein>
<feature type="compositionally biased region" description="Low complexity" evidence="1">
    <location>
        <begin position="1017"/>
        <end position="1033"/>
    </location>
</feature>
<feature type="compositionally biased region" description="Basic and acidic residues" evidence="1">
    <location>
        <begin position="676"/>
        <end position="692"/>
    </location>
</feature>
<reference evidence="2 3" key="1">
    <citation type="submission" date="2019-07" db="EMBL/GenBank/DDBJ databases">
        <title>Rhodotorula toruloides NBRC10032 genome sequencing.</title>
        <authorList>
            <person name="Shida Y."/>
            <person name="Takaku H."/>
            <person name="Ogasawara W."/>
            <person name="Mori K."/>
        </authorList>
    </citation>
    <scope>NUCLEOTIDE SEQUENCE [LARGE SCALE GENOMIC DNA]</scope>
    <source>
        <strain evidence="2 3">NBRC10032</strain>
    </source>
</reference>
<feature type="region of interest" description="Disordered" evidence="1">
    <location>
        <begin position="1"/>
        <end position="38"/>
    </location>
</feature>
<name>A0A511KF74_RHOTO</name>
<feature type="compositionally biased region" description="Acidic residues" evidence="1">
    <location>
        <begin position="917"/>
        <end position="926"/>
    </location>
</feature>
<feature type="region of interest" description="Disordered" evidence="1">
    <location>
        <begin position="822"/>
        <end position="1117"/>
    </location>
</feature>
<feature type="region of interest" description="Disordered" evidence="1">
    <location>
        <begin position="594"/>
        <end position="629"/>
    </location>
</feature>
<feature type="region of interest" description="Disordered" evidence="1">
    <location>
        <begin position="325"/>
        <end position="434"/>
    </location>
</feature>
<feature type="compositionally biased region" description="Low complexity" evidence="1">
    <location>
        <begin position="403"/>
        <end position="415"/>
    </location>
</feature>
<feature type="compositionally biased region" description="Acidic residues" evidence="1">
    <location>
        <begin position="540"/>
        <end position="552"/>
    </location>
</feature>
<accession>A0A511KF74</accession>
<feature type="compositionally biased region" description="Low complexity" evidence="1">
    <location>
        <begin position="351"/>
        <end position="362"/>
    </location>
</feature>
<feature type="region of interest" description="Disordered" evidence="1">
    <location>
        <begin position="491"/>
        <end position="568"/>
    </location>
</feature>
<dbReference type="AlphaFoldDB" id="A0A511KF74"/>
<feature type="compositionally biased region" description="Low complexity" evidence="1">
    <location>
        <begin position="959"/>
        <end position="996"/>
    </location>
</feature>
<feature type="region of interest" description="Disordered" evidence="1">
    <location>
        <begin position="766"/>
        <end position="790"/>
    </location>
</feature>
<feature type="compositionally biased region" description="Basic residues" evidence="1">
    <location>
        <begin position="390"/>
        <end position="402"/>
    </location>
</feature>
<sequence length="1117" mass="119814">MAQSGLSHAAGGEEEGEEWEARKVQQGGASEGTQETSKWRRIDRKVVTDLVHHIFSPHTAGDVPASTVALVSPRLSISFPFLPAPAPPLHHQSTCDDDQHSAISLLSQKALALFRFPAQAVNVLPFASWGPQVYKVEETTLAVAVPEHEEDKGEAKAEERLIVEKWSAELEWVMEVGLRDSLFAVDVSTGTPRRPVLTMRSMPRKIELVFTSGQLPSPPSPRNVAPPTSDLSAFDIPHPVTSEVSPTTPSDLIEAAGAEEHHLFLTHVRYLFPEPLTIPGVPSYFQDVALSLVIAVIGWLVPFTLFLLRAFGFGELASVTSKASSHQVRARPPWVEGDRARSRVEEPITLPSSPTAASPSQSFERPSRRSSIASQSPSSDRSTNPVVHSALRRSGHVHRRRASTAPASTSGSSATLNGSPEEPHHVHFDAPARPSSTTFSKLVDVVPLLLVHVRQTLDDIAALAWTIRQIVVLVTEFLSSIFSVGKGVLQGEAGGEEEEAKAHGVKKRRSSVHPREVRGRSRDGAPEKRAKHHEGRDVGDEAEEEEEQEEEDPKPLPTSYPMVRSPDLSHGGFSVEKYVAFDSKRSVSAPPAPLIQQVPFARPRRVSFDEPEGERYLPPTDPAHHNLPSIATADTPLAHLRTEIGREAALRGRSLSPVFAEEYSHHGVPERAYSTEGRERAETAKEAAEVGREMTGSPTELKAIEDLEKQLEEKRAKLLAEVQQEEGEVGKASPGSGGGASQFYGVAAAENASADPYLVSLTRMLPSAPHGLAPPHMHGPTDTAGSTPLVLSPFSSLAQTTQSTSSATSGTVALSLAQKLHTLAPGQRRTKEEAIDTPVEPQTPDEGSDDGHEPACASSGRRKSRDYGFEMSEAMAPPVLHQPKVEEEPEEPAMAAGKPSTVTYRSLAEARTQAQEGEGEAEELEELQPGGKLMMSEEEGTTTPRAAIMSTPKTPPTPRLTQRPRSAPTAFTPPGSPTASTFPSSSTTCTSQAQTSRLIRSHSHPSDTDLKHYYSPSSTLLSGEGALSSAEGGQLLGSVEHRGHTSAGGVSIKDDPPGLPCGKEATEALEEERAEKAPLRHPLPGGSTTTAATHEGGEGEGAGGKKKRRKGKKGGKK</sequence>
<organism evidence="2 3">
    <name type="scientific">Rhodotorula toruloides</name>
    <name type="common">Yeast</name>
    <name type="synonym">Rhodosporidium toruloides</name>
    <dbReference type="NCBI Taxonomy" id="5286"/>
    <lineage>
        <taxon>Eukaryota</taxon>
        <taxon>Fungi</taxon>
        <taxon>Dikarya</taxon>
        <taxon>Basidiomycota</taxon>
        <taxon>Pucciniomycotina</taxon>
        <taxon>Microbotryomycetes</taxon>
        <taxon>Sporidiobolales</taxon>
        <taxon>Sporidiobolaceae</taxon>
        <taxon>Rhodotorula</taxon>
    </lineage>
</organism>
<feature type="compositionally biased region" description="Basic residues" evidence="1">
    <location>
        <begin position="1104"/>
        <end position="1117"/>
    </location>
</feature>
<feature type="compositionally biased region" description="Polar residues" evidence="1">
    <location>
        <begin position="27"/>
        <end position="36"/>
    </location>
</feature>
<feature type="compositionally biased region" description="Basic and acidic residues" evidence="1">
    <location>
        <begin position="336"/>
        <end position="346"/>
    </location>
</feature>
<dbReference type="OrthoDB" id="2528682at2759"/>
<dbReference type="Proteomes" id="UP000321518">
    <property type="component" value="Unassembled WGS sequence"/>
</dbReference>
<evidence type="ECO:0000313" key="3">
    <source>
        <dbReference type="Proteomes" id="UP000321518"/>
    </source>
</evidence>
<feature type="region of interest" description="Disordered" evidence="1">
    <location>
        <begin position="661"/>
        <end position="742"/>
    </location>
</feature>
<comment type="caution">
    <text evidence="2">The sequence shown here is derived from an EMBL/GenBank/DDBJ whole genome shotgun (WGS) entry which is preliminary data.</text>
</comment>
<feature type="compositionally biased region" description="Basic and acidic residues" evidence="1">
    <location>
        <begin position="513"/>
        <end position="539"/>
    </location>
</feature>
<evidence type="ECO:0000256" key="1">
    <source>
        <dbReference type="SAM" id="MobiDB-lite"/>
    </source>
</evidence>
<feature type="compositionally biased region" description="Basic residues" evidence="1">
    <location>
        <begin position="503"/>
        <end position="512"/>
    </location>
</feature>
<feature type="compositionally biased region" description="Basic and acidic residues" evidence="1">
    <location>
        <begin position="421"/>
        <end position="430"/>
    </location>
</feature>
<dbReference type="EMBL" id="BJWK01000007">
    <property type="protein sequence ID" value="GEM09030.1"/>
    <property type="molecule type" value="Genomic_DNA"/>
</dbReference>